<dbReference type="PROSITE" id="PS51841">
    <property type="entry name" value="LTD"/>
    <property type="match status" value="1"/>
</dbReference>
<evidence type="ECO:0000313" key="4">
    <source>
        <dbReference type="EMBL" id="OGE01594.1"/>
    </source>
</evidence>
<evidence type="ECO:0000256" key="1">
    <source>
        <dbReference type="SAM" id="MobiDB-lite"/>
    </source>
</evidence>
<feature type="compositionally biased region" description="Polar residues" evidence="1">
    <location>
        <begin position="136"/>
        <end position="146"/>
    </location>
</feature>
<keyword evidence="2" id="KW-0812">Transmembrane</keyword>
<keyword evidence="2" id="KW-1133">Transmembrane helix</keyword>
<dbReference type="SUPFAM" id="SSF74853">
    <property type="entry name" value="Lamin A/C globular tail domain"/>
    <property type="match status" value="1"/>
</dbReference>
<dbReference type="Proteomes" id="UP000176751">
    <property type="component" value="Unassembled WGS sequence"/>
</dbReference>
<evidence type="ECO:0000256" key="2">
    <source>
        <dbReference type="SAM" id="Phobius"/>
    </source>
</evidence>
<dbReference type="EMBL" id="MFCA01000025">
    <property type="protein sequence ID" value="OGE01594.1"/>
    <property type="molecule type" value="Genomic_DNA"/>
</dbReference>
<name>A0A1F5HBN8_9BACT</name>
<reference evidence="4 5" key="1">
    <citation type="journal article" date="2016" name="Nat. Commun.">
        <title>Thousands of microbial genomes shed light on interconnected biogeochemical processes in an aquifer system.</title>
        <authorList>
            <person name="Anantharaman K."/>
            <person name="Brown C.T."/>
            <person name="Hug L.A."/>
            <person name="Sharon I."/>
            <person name="Castelle C.J."/>
            <person name="Probst A.J."/>
            <person name="Thomas B.C."/>
            <person name="Singh A."/>
            <person name="Wilkins M.J."/>
            <person name="Karaoz U."/>
            <person name="Brodie E.L."/>
            <person name="Williams K.H."/>
            <person name="Hubbard S.S."/>
            <person name="Banfield J.F."/>
        </authorList>
    </citation>
    <scope>NUCLEOTIDE SEQUENCE [LARGE SCALE GENOMIC DNA]</scope>
</reference>
<feature type="region of interest" description="Disordered" evidence="1">
    <location>
        <begin position="136"/>
        <end position="199"/>
    </location>
</feature>
<keyword evidence="2" id="KW-0472">Membrane</keyword>
<dbReference type="STRING" id="1797737.A2196_01770"/>
<evidence type="ECO:0000259" key="3">
    <source>
        <dbReference type="PROSITE" id="PS51841"/>
    </source>
</evidence>
<evidence type="ECO:0000313" key="5">
    <source>
        <dbReference type="Proteomes" id="UP000176751"/>
    </source>
</evidence>
<organism evidence="4 5">
    <name type="scientific">Candidatus Curtissbacteria bacterium RIFOXYA1_FULL_41_14</name>
    <dbReference type="NCBI Taxonomy" id="1797737"/>
    <lineage>
        <taxon>Bacteria</taxon>
        <taxon>Candidatus Curtissiibacteriota</taxon>
    </lineage>
</organism>
<gene>
    <name evidence="4" type="ORF">A2196_01770</name>
</gene>
<protein>
    <recommendedName>
        <fullName evidence="3">LTD domain-containing protein</fullName>
    </recommendedName>
</protein>
<feature type="transmembrane region" description="Helical" evidence="2">
    <location>
        <begin position="237"/>
        <end position="259"/>
    </location>
</feature>
<dbReference type="Gene3D" id="2.60.40.1260">
    <property type="entry name" value="Lamin Tail domain"/>
    <property type="match status" value="1"/>
</dbReference>
<dbReference type="AlphaFoldDB" id="A0A1F5HBN8"/>
<feature type="domain" description="LTD" evidence="3">
    <location>
        <begin position="13"/>
        <end position="115"/>
    </location>
</feature>
<dbReference type="InterPro" id="IPR001322">
    <property type="entry name" value="Lamin_tail_dom"/>
</dbReference>
<comment type="caution">
    <text evidence="4">The sequence shown here is derived from an EMBL/GenBank/DDBJ whole genome shotgun (WGS) entry which is preliminary data.</text>
</comment>
<accession>A0A1F5HBN8</accession>
<dbReference type="InterPro" id="IPR036415">
    <property type="entry name" value="Lamin_tail_dom_sf"/>
</dbReference>
<sequence length="275" mass="29518">MPKKVVYLVVLVFFLLFHPPVFADITVVINELLPTPSSGNDWVELYNPSQNDIDVSGWILDDEGTSSDMLKIPDNTIIVKQSFKLFYVSNRLNKDGDTIYLNNGTSELDKYQYISSETDVSFGRYSDGSISWNTCSPTPESANSNCEVIVDPTPTPTPDPSPSSSASQSTSTKSPTPTPKATSTTTKSPSPTSAKLSPQVLSAASESSLILASSTSASTSPIPSMEATQSALSKTKVAGLLVGSGLALIGLSIGFYFWYHRVLGNPKKEQSENKT</sequence>
<dbReference type="Pfam" id="PF00932">
    <property type="entry name" value="LTD"/>
    <property type="match status" value="1"/>
</dbReference>
<proteinExistence type="predicted"/>
<feature type="compositionally biased region" description="Low complexity" evidence="1">
    <location>
        <begin position="162"/>
        <end position="199"/>
    </location>
</feature>